<accession>A0AAD3P2I9</accession>
<gene>
    <name evidence="8" type="ORF">GCM10017635_37110</name>
</gene>
<dbReference type="RefSeq" id="WP_010391979.1">
    <property type="nucleotide sequence ID" value="NZ_BSFH01000099.1"/>
</dbReference>
<feature type="transmembrane region" description="Helical" evidence="6">
    <location>
        <begin position="43"/>
        <end position="62"/>
    </location>
</feature>
<comment type="caution">
    <text evidence="8">The sequence shown here is derived from an EMBL/GenBank/DDBJ whole genome shotgun (WGS) entry which is preliminary data.</text>
</comment>
<evidence type="ECO:0000313" key="9">
    <source>
        <dbReference type="Proteomes" id="UP001143349"/>
    </source>
</evidence>
<feature type="transmembrane region" description="Helical" evidence="6">
    <location>
        <begin position="369"/>
        <end position="390"/>
    </location>
</feature>
<feature type="transmembrane region" description="Helical" evidence="6">
    <location>
        <begin position="299"/>
        <end position="318"/>
    </location>
</feature>
<keyword evidence="3 6" id="KW-0812">Transmembrane</keyword>
<dbReference type="AlphaFoldDB" id="A0AAD3P2I9"/>
<feature type="transmembrane region" description="Helical" evidence="6">
    <location>
        <begin position="244"/>
        <end position="263"/>
    </location>
</feature>
<feature type="transmembrane region" description="Helical" evidence="6">
    <location>
        <begin position="99"/>
        <end position="121"/>
    </location>
</feature>
<reference evidence="8" key="1">
    <citation type="journal article" date="2014" name="Int. J. Syst. Evol. Microbiol.">
        <title>Complete genome sequence of Corynebacterium casei LMG S-19264T (=DSM 44701T), isolated from a smear-ripened cheese.</title>
        <authorList>
            <consortium name="US DOE Joint Genome Institute (JGI-PGF)"/>
            <person name="Walter F."/>
            <person name="Albersmeier A."/>
            <person name="Kalinowski J."/>
            <person name="Ruckert C."/>
        </authorList>
    </citation>
    <scope>NUCLEOTIDE SEQUENCE</scope>
    <source>
        <strain evidence="8">VKM B-2222</strain>
    </source>
</reference>
<organism evidence="8 9">
    <name type="scientific">Paracoccus kondratievae</name>
    <dbReference type="NCBI Taxonomy" id="135740"/>
    <lineage>
        <taxon>Bacteria</taxon>
        <taxon>Pseudomonadati</taxon>
        <taxon>Pseudomonadota</taxon>
        <taxon>Alphaproteobacteria</taxon>
        <taxon>Rhodobacterales</taxon>
        <taxon>Paracoccaceae</taxon>
        <taxon>Paracoccus</taxon>
    </lineage>
</organism>
<dbReference type="PANTHER" id="PTHR43124">
    <property type="entry name" value="PURINE EFFLUX PUMP PBUE"/>
    <property type="match status" value="1"/>
</dbReference>
<dbReference type="GO" id="GO:0005886">
    <property type="term" value="C:plasma membrane"/>
    <property type="evidence" value="ECO:0007669"/>
    <property type="project" value="UniProtKB-SubCell"/>
</dbReference>
<protein>
    <submittedName>
        <fullName evidence="8">MFS transporter</fullName>
    </submittedName>
</protein>
<dbReference type="GO" id="GO:0022857">
    <property type="term" value="F:transmembrane transporter activity"/>
    <property type="evidence" value="ECO:0007669"/>
    <property type="project" value="InterPro"/>
</dbReference>
<evidence type="ECO:0000313" key="8">
    <source>
        <dbReference type="EMBL" id="GLK66234.1"/>
    </source>
</evidence>
<evidence type="ECO:0000256" key="4">
    <source>
        <dbReference type="ARBA" id="ARBA00022989"/>
    </source>
</evidence>
<keyword evidence="4 6" id="KW-1133">Transmembrane helix</keyword>
<comment type="subcellular location">
    <subcellularLocation>
        <location evidence="1">Cell membrane</location>
        <topology evidence="1">Multi-pass membrane protein</topology>
    </subcellularLocation>
</comment>
<dbReference type="InterPro" id="IPR036259">
    <property type="entry name" value="MFS_trans_sf"/>
</dbReference>
<dbReference type="SUPFAM" id="SSF103473">
    <property type="entry name" value="MFS general substrate transporter"/>
    <property type="match status" value="1"/>
</dbReference>
<proteinExistence type="predicted"/>
<feature type="transmembrane region" description="Helical" evidence="6">
    <location>
        <begin position="204"/>
        <end position="224"/>
    </location>
</feature>
<reference evidence="8" key="2">
    <citation type="submission" date="2023-01" db="EMBL/GenBank/DDBJ databases">
        <authorList>
            <person name="Sun Q."/>
            <person name="Evtushenko L."/>
        </authorList>
    </citation>
    <scope>NUCLEOTIDE SEQUENCE</scope>
    <source>
        <strain evidence="8">VKM B-2222</strain>
    </source>
</reference>
<evidence type="ECO:0000256" key="1">
    <source>
        <dbReference type="ARBA" id="ARBA00004651"/>
    </source>
</evidence>
<evidence type="ECO:0000256" key="6">
    <source>
        <dbReference type="SAM" id="Phobius"/>
    </source>
</evidence>
<sequence>MRALMSAGIISLILAYTLSQFYRAFLAVLAPVLRTELGADPEDLAISSGMWFLTFALMQIPIGTALDRVGPRRTVAALLALGGAGGAAVFALAQAPWHLHVALALMGVGCAPALMGSYYIFARTYPAAVFGTLAGATVGFGSMGNILGTAPLLWAIEAIGWRETLALLALATLAVAVAILALTRDPERLPPTERPGSLAEILRLRPLWFILPLFSVNYAASAAIRGLWAGPYMAEVHDASDQLIGQATLAMGVAMVVGNFLVGPALRLVGSIRRLALISNGGGVAVMAALWLFPAESVPLSVTLLALVGLSGVSYSVLMAHGRAFLPQHLVGRGVTFLNMFSIGGTGLLQFSSRPVYRWASAGGDAAHAYSTLFLFFLIPLTVGFLLYFLTPETPDA</sequence>
<dbReference type="InterPro" id="IPR050189">
    <property type="entry name" value="MFS_Efflux_Transporters"/>
</dbReference>
<feature type="transmembrane region" description="Helical" evidence="6">
    <location>
        <begin position="128"/>
        <end position="153"/>
    </location>
</feature>
<dbReference type="PANTHER" id="PTHR43124:SF3">
    <property type="entry name" value="CHLORAMPHENICOL EFFLUX PUMP RV0191"/>
    <property type="match status" value="1"/>
</dbReference>
<keyword evidence="9" id="KW-1185">Reference proteome</keyword>
<feature type="transmembrane region" description="Helical" evidence="6">
    <location>
        <begin position="74"/>
        <end position="93"/>
    </location>
</feature>
<dbReference type="Proteomes" id="UP001143349">
    <property type="component" value="Unassembled WGS sequence"/>
</dbReference>
<dbReference type="PROSITE" id="PS50850">
    <property type="entry name" value="MFS"/>
    <property type="match status" value="1"/>
</dbReference>
<name>A0AAD3P2I9_9RHOB</name>
<feature type="transmembrane region" description="Helical" evidence="6">
    <location>
        <begin position="165"/>
        <end position="183"/>
    </location>
</feature>
<feature type="transmembrane region" description="Helical" evidence="6">
    <location>
        <begin position="275"/>
        <end position="293"/>
    </location>
</feature>
<evidence type="ECO:0000256" key="2">
    <source>
        <dbReference type="ARBA" id="ARBA00022475"/>
    </source>
</evidence>
<dbReference type="Gene3D" id="1.20.1250.20">
    <property type="entry name" value="MFS general substrate transporter like domains"/>
    <property type="match status" value="2"/>
</dbReference>
<evidence type="ECO:0000256" key="3">
    <source>
        <dbReference type="ARBA" id="ARBA00022692"/>
    </source>
</evidence>
<keyword evidence="2" id="KW-1003">Cell membrane</keyword>
<dbReference type="InterPro" id="IPR011701">
    <property type="entry name" value="MFS"/>
</dbReference>
<dbReference type="InterPro" id="IPR020846">
    <property type="entry name" value="MFS_dom"/>
</dbReference>
<dbReference type="EMBL" id="BSFH01000099">
    <property type="protein sequence ID" value="GLK66234.1"/>
    <property type="molecule type" value="Genomic_DNA"/>
</dbReference>
<dbReference type="Pfam" id="PF07690">
    <property type="entry name" value="MFS_1"/>
    <property type="match status" value="1"/>
</dbReference>
<feature type="domain" description="Major facilitator superfamily (MFS) profile" evidence="7">
    <location>
        <begin position="3"/>
        <end position="395"/>
    </location>
</feature>
<feature type="transmembrane region" description="Helical" evidence="6">
    <location>
        <begin position="330"/>
        <end position="349"/>
    </location>
</feature>
<evidence type="ECO:0000259" key="7">
    <source>
        <dbReference type="PROSITE" id="PS50850"/>
    </source>
</evidence>
<keyword evidence="5 6" id="KW-0472">Membrane</keyword>
<evidence type="ECO:0000256" key="5">
    <source>
        <dbReference type="ARBA" id="ARBA00023136"/>
    </source>
</evidence>